<dbReference type="Gene3D" id="3.40.50.1820">
    <property type="entry name" value="alpha/beta hydrolase"/>
    <property type="match status" value="1"/>
</dbReference>
<evidence type="ECO:0000313" key="3">
    <source>
        <dbReference type="EMBL" id="EAY30307.1"/>
    </source>
</evidence>
<feature type="domain" description="AB hydrolase-1" evidence="2">
    <location>
        <begin position="30"/>
        <end position="273"/>
    </location>
</feature>
<dbReference type="GO" id="GO:0016020">
    <property type="term" value="C:membrane"/>
    <property type="evidence" value="ECO:0007669"/>
    <property type="project" value="TreeGrafter"/>
</dbReference>
<keyword evidence="4" id="KW-1185">Reference proteome</keyword>
<accession>A1ZH38</accession>
<dbReference type="OrthoDB" id="9799612at2"/>
<sequence length="291" mass="33292">MVSYSYPIQKVIVGDHIDLAYITIGEGTQTLLFVHGFASHIPVWEKNIHILKKYYRCVALDLPGHGFSAKKDYPYSIDFYAQTVRQFIEKLSLKDVVLIGHSMGGQIAITLALQYAKLFSRLVLVAPAGFETFNETEKQWLSRFTPGHVIASSQYFRWVLNLKNYFYDLEPQEIAKLQDLNRDFFSLASNPYLHQILANSVRGMVQAPVFDLLPQLTLPTLVFFGKDDQLIPNKFLHPHLFSEQVARKGAGQIRASTLVLYNKAGHFLQYEQPSHFNIDLYKFLTPETFGP</sequence>
<dbReference type="Proteomes" id="UP000004095">
    <property type="component" value="Unassembled WGS sequence"/>
</dbReference>
<dbReference type="RefSeq" id="WP_002695235.1">
    <property type="nucleotide sequence ID" value="NZ_AAWS01000007.1"/>
</dbReference>
<keyword evidence="3" id="KW-0808">Transferase</keyword>
<dbReference type="AlphaFoldDB" id="A1ZH38"/>
<protein>
    <submittedName>
        <fullName evidence="3">Dihydrolipoyllysine-residue acetyltransferase component of acetoincleaving system</fullName>
        <ecNumber evidence="3">2.3.1.12</ecNumber>
    </submittedName>
</protein>
<dbReference type="EMBL" id="AAWS01000007">
    <property type="protein sequence ID" value="EAY30307.1"/>
    <property type="molecule type" value="Genomic_DNA"/>
</dbReference>
<dbReference type="InterPro" id="IPR029058">
    <property type="entry name" value="AB_hydrolase_fold"/>
</dbReference>
<proteinExistence type="predicted"/>
<dbReference type="GO" id="GO:0016787">
    <property type="term" value="F:hydrolase activity"/>
    <property type="evidence" value="ECO:0007669"/>
    <property type="project" value="UniProtKB-KW"/>
</dbReference>
<evidence type="ECO:0000256" key="1">
    <source>
        <dbReference type="ARBA" id="ARBA00022801"/>
    </source>
</evidence>
<dbReference type="Pfam" id="PF00561">
    <property type="entry name" value="Abhydrolase_1"/>
    <property type="match status" value="1"/>
</dbReference>
<dbReference type="GO" id="GO:0004742">
    <property type="term" value="F:dihydrolipoyllysine-residue acetyltransferase activity"/>
    <property type="evidence" value="ECO:0007669"/>
    <property type="project" value="UniProtKB-EC"/>
</dbReference>
<organism evidence="3 4">
    <name type="scientific">Microscilla marina ATCC 23134</name>
    <dbReference type="NCBI Taxonomy" id="313606"/>
    <lineage>
        <taxon>Bacteria</taxon>
        <taxon>Pseudomonadati</taxon>
        <taxon>Bacteroidota</taxon>
        <taxon>Cytophagia</taxon>
        <taxon>Cytophagales</taxon>
        <taxon>Microscillaceae</taxon>
        <taxon>Microscilla</taxon>
    </lineage>
</organism>
<dbReference type="InterPro" id="IPR050266">
    <property type="entry name" value="AB_hydrolase_sf"/>
</dbReference>
<keyword evidence="3" id="KW-0012">Acyltransferase</keyword>
<comment type="caution">
    <text evidence="3">The sequence shown here is derived from an EMBL/GenBank/DDBJ whole genome shotgun (WGS) entry which is preliminary data.</text>
</comment>
<dbReference type="PANTHER" id="PTHR43798:SF31">
    <property type="entry name" value="AB HYDROLASE SUPERFAMILY PROTEIN YCLE"/>
    <property type="match status" value="1"/>
</dbReference>
<reference evidence="3 4" key="1">
    <citation type="submission" date="2007-01" db="EMBL/GenBank/DDBJ databases">
        <authorList>
            <person name="Haygood M."/>
            <person name="Podell S."/>
            <person name="Anderson C."/>
            <person name="Hopkinson B."/>
            <person name="Roe K."/>
            <person name="Barbeau K."/>
            <person name="Gaasterland T."/>
            <person name="Ferriera S."/>
            <person name="Johnson J."/>
            <person name="Kravitz S."/>
            <person name="Beeson K."/>
            <person name="Sutton G."/>
            <person name="Rogers Y.-H."/>
            <person name="Friedman R."/>
            <person name="Frazier M."/>
            <person name="Venter J.C."/>
        </authorList>
    </citation>
    <scope>NUCLEOTIDE SEQUENCE [LARGE SCALE GENOMIC DNA]</scope>
    <source>
        <strain evidence="3 4">ATCC 23134</strain>
    </source>
</reference>
<dbReference type="PRINTS" id="PR00111">
    <property type="entry name" value="ABHYDROLASE"/>
</dbReference>
<dbReference type="ESTHER" id="9sphi-a1zh38">
    <property type="family name" value="6_AlphaBeta_hydrolase"/>
</dbReference>
<name>A1ZH38_MICM2</name>
<dbReference type="EC" id="2.3.1.12" evidence="3"/>
<gene>
    <name evidence="3" type="ORF">M23134_08131</name>
</gene>
<dbReference type="InterPro" id="IPR000073">
    <property type="entry name" value="AB_hydrolase_1"/>
</dbReference>
<evidence type="ECO:0000313" key="4">
    <source>
        <dbReference type="Proteomes" id="UP000004095"/>
    </source>
</evidence>
<dbReference type="eggNOG" id="COG2267">
    <property type="taxonomic scope" value="Bacteria"/>
</dbReference>
<keyword evidence="1" id="KW-0378">Hydrolase</keyword>
<evidence type="ECO:0000259" key="2">
    <source>
        <dbReference type="Pfam" id="PF00561"/>
    </source>
</evidence>
<dbReference type="SUPFAM" id="SSF53474">
    <property type="entry name" value="alpha/beta-Hydrolases"/>
    <property type="match status" value="1"/>
</dbReference>
<dbReference type="PANTHER" id="PTHR43798">
    <property type="entry name" value="MONOACYLGLYCEROL LIPASE"/>
    <property type="match status" value="1"/>
</dbReference>